<comment type="catalytic activity">
    <reaction evidence="1">
        <text>ATP + protein L-histidine = ADP + protein N-phospho-L-histidine.</text>
        <dbReference type="EC" id="2.7.13.3"/>
    </reaction>
</comment>
<feature type="domain" description="Histidine kinase" evidence="16">
    <location>
        <begin position="562"/>
        <end position="776"/>
    </location>
</feature>
<dbReference type="PANTHER" id="PTHR45528">
    <property type="entry name" value="SENSOR HISTIDINE KINASE CPXA"/>
    <property type="match status" value="1"/>
</dbReference>
<feature type="transmembrane region" description="Helical" evidence="15">
    <location>
        <begin position="447"/>
        <end position="470"/>
    </location>
</feature>
<dbReference type="PANTHER" id="PTHR45528:SF1">
    <property type="entry name" value="SENSOR HISTIDINE KINASE CPXA"/>
    <property type="match status" value="1"/>
</dbReference>
<dbReference type="InterPro" id="IPR036890">
    <property type="entry name" value="HATPase_C_sf"/>
</dbReference>
<evidence type="ECO:0000256" key="3">
    <source>
        <dbReference type="ARBA" id="ARBA00012438"/>
    </source>
</evidence>
<dbReference type="InterPro" id="IPR003594">
    <property type="entry name" value="HATPase_dom"/>
</dbReference>
<dbReference type="Gene3D" id="3.30.565.10">
    <property type="entry name" value="Histidine kinase-like ATPase, C-terminal domain"/>
    <property type="match status" value="1"/>
</dbReference>
<evidence type="ECO:0000256" key="7">
    <source>
        <dbReference type="ARBA" id="ARBA00022692"/>
    </source>
</evidence>
<evidence type="ECO:0000256" key="10">
    <source>
        <dbReference type="ARBA" id="ARBA00022840"/>
    </source>
</evidence>
<dbReference type="PROSITE" id="PS51257">
    <property type="entry name" value="PROKAR_LIPOPROTEIN"/>
    <property type="match status" value="1"/>
</dbReference>
<evidence type="ECO:0000259" key="17">
    <source>
        <dbReference type="PROSITE" id="PS50885"/>
    </source>
</evidence>
<dbReference type="CDD" id="cd00082">
    <property type="entry name" value="HisKA"/>
    <property type="match status" value="1"/>
</dbReference>
<proteinExistence type="predicted"/>
<dbReference type="InterPro" id="IPR050398">
    <property type="entry name" value="HssS/ArlS-like"/>
</dbReference>
<evidence type="ECO:0000256" key="12">
    <source>
        <dbReference type="ARBA" id="ARBA00023012"/>
    </source>
</evidence>
<dbReference type="SUPFAM" id="SSF47384">
    <property type="entry name" value="Homodimeric domain of signal transducing histidine kinase"/>
    <property type="match status" value="1"/>
</dbReference>
<dbReference type="GO" id="GO:0016301">
    <property type="term" value="F:kinase activity"/>
    <property type="evidence" value="ECO:0007669"/>
    <property type="project" value="UniProtKB-KW"/>
</dbReference>
<feature type="region of interest" description="Disordered" evidence="14">
    <location>
        <begin position="133"/>
        <end position="152"/>
    </location>
</feature>
<keyword evidence="10" id="KW-0067">ATP-binding</keyword>
<keyword evidence="6" id="KW-0808">Transferase</keyword>
<evidence type="ECO:0000313" key="19">
    <source>
        <dbReference type="Proteomes" id="UP000606889"/>
    </source>
</evidence>
<feature type="domain" description="HAMP" evidence="17">
    <location>
        <begin position="500"/>
        <end position="547"/>
    </location>
</feature>
<sequence>MDTRLTRSKYDLKFKIIAWIVCIATGCLISFSAVRLEKYDPASTMTSDKYVESAEYLSTMQKYTNSVEYAFYGYDDSAKQHELRNYISGLRSSYSDEIGEVLSTTDLEGDYDAYLEKFQEEFAALVAGSETAAGEPEGKEMAGEDQGQPDSLSTEIASAMESTEEAGLPALDEYTQKQIDSINRKYAALLVNAENYVDEKYISMEKQAQDNLANNENYYYAVVAGGQVIHTNVPKDADDPVEWIKQLEGNTEYSWDGTEAGLYDSIAAGAASYSYSSMVEEERQTAIGASIFTGMSDEFYEQSRQEYDLAYRGYLTTIILMIIWIVLFAGAFIWLMYTAGRSPKNNDVKVSFMDSVWLDLGGIALILIELAMLALFSNERIDLPGASGAVQMIRISVYTAVGIAFLLMWSMSVSRRVKRKENYTLVGRVAGGLGKTWKNSSTKAKGVGVVVWYLIGGLLLCFLTVLFGFLMGGTGVFIGLVFIAIYLAAALKYMLQKAVAIADIAKGVRHIKEGDLEYRIGKGGGPEFDEIATGIEHIAEGLEAAVTREVKSERMKTELITNVSHDIKTPLTSILTYVDLLKKEGLTSENAPRYLEVLDMKSRRLKYLTDDLFEAAKASSGDMTVSVSRIELVQFMEQALGEMSDKIEASGLAFVTAEQKEKMFVYADGKLLFRVLGNVIDNAIKYAADNSRVYIDFSRGDDQACIVVKNVSREPLNMTEEELMERFKRGDESRHTEGSGLGLSIARNFMELMKGEFKIEIDGDLFKVMICFPAEPGEIPESGGNKE</sequence>
<dbReference type="RefSeq" id="WP_186857427.1">
    <property type="nucleotide sequence ID" value="NZ_JACOON010000003.1"/>
</dbReference>
<dbReference type="InterPro" id="IPR005467">
    <property type="entry name" value="His_kinase_dom"/>
</dbReference>
<gene>
    <name evidence="18" type="ORF">H8S18_06070</name>
</gene>
<feature type="transmembrane region" description="Helical" evidence="15">
    <location>
        <begin position="313"/>
        <end position="335"/>
    </location>
</feature>
<dbReference type="Gene3D" id="1.10.287.130">
    <property type="match status" value="1"/>
</dbReference>
<dbReference type="EMBL" id="JACOON010000003">
    <property type="protein sequence ID" value="MBC5647896.1"/>
    <property type="molecule type" value="Genomic_DNA"/>
</dbReference>
<keyword evidence="5" id="KW-0597">Phosphoprotein</keyword>
<dbReference type="PROSITE" id="PS50885">
    <property type="entry name" value="HAMP"/>
    <property type="match status" value="1"/>
</dbReference>
<accession>A0ABR7EDQ7</accession>
<dbReference type="SMART" id="SM00388">
    <property type="entry name" value="HisKA"/>
    <property type="match status" value="1"/>
</dbReference>
<evidence type="ECO:0000256" key="14">
    <source>
        <dbReference type="SAM" id="MobiDB-lite"/>
    </source>
</evidence>
<dbReference type="PROSITE" id="PS50109">
    <property type="entry name" value="HIS_KIN"/>
    <property type="match status" value="1"/>
</dbReference>
<evidence type="ECO:0000256" key="13">
    <source>
        <dbReference type="ARBA" id="ARBA00023136"/>
    </source>
</evidence>
<dbReference type="Proteomes" id="UP000606889">
    <property type="component" value="Unassembled WGS sequence"/>
</dbReference>
<dbReference type="InterPro" id="IPR003660">
    <property type="entry name" value="HAMP_dom"/>
</dbReference>
<evidence type="ECO:0000256" key="11">
    <source>
        <dbReference type="ARBA" id="ARBA00022989"/>
    </source>
</evidence>
<evidence type="ECO:0000256" key="9">
    <source>
        <dbReference type="ARBA" id="ARBA00022777"/>
    </source>
</evidence>
<evidence type="ECO:0000256" key="1">
    <source>
        <dbReference type="ARBA" id="ARBA00000085"/>
    </source>
</evidence>
<dbReference type="Pfam" id="PF00512">
    <property type="entry name" value="HisKA"/>
    <property type="match status" value="1"/>
</dbReference>
<keyword evidence="19" id="KW-1185">Reference proteome</keyword>
<dbReference type="SMART" id="SM00387">
    <property type="entry name" value="HATPase_c"/>
    <property type="match status" value="1"/>
</dbReference>
<dbReference type="InterPro" id="IPR036097">
    <property type="entry name" value="HisK_dim/P_sf"/>
</dbReference>
<keyword evidence="11 15" id="KW-1133">Transmembrane helix</keyword>
<reference evidence="18 19" key="1">
    <citation type="submission" date="2020-08" db="EMBL/GenBank/DDBJ databases">
        <title>Genome public.</title>
        <authorList>
            <person name="Liu C."/>
            <person name="Sun Q."/>
        </authorList>
    </citation>
    <scope>NUCLEOTIDE SEQUENCE [LARGE SCALE GENOMIC DNA]</scope>
    <source>
        <strain evidence="18 19">NSJ-35</strain>
    </source>
</reference>
<keyword evidence="8" id="KW-0547">Nucleotide-binding</keyword>
<evidence type="ECO:0000256" key="8">
    <source>
        <dbReference type="ARBA" id="ARBA00022741"/>
    </source>
</evidence>
<evidence type="ECO:0000256" key="5">
    <source>
        <dbReference type="ARBA" id="ARBA00022553"/>
    </source>
</evidence>
<evidence type="ECO:0000256" key="6">
    <source>
        <dbReference type="ARBA" id="ARBA00022679"/>
    </source>
</evidence>
<dbReference type="SUPFAM" id="SSF55874">
    <property type="entry name" value="ATPase domain of HSP90 chaperone/DNA topoisomerase II/histidine kinase"/>
    <property type="match status" value="1"/>
</dbReference>
<evidence type="ECO:0000313" key="18">
    <source>
        <dbReference type="EMBL" id="MBC5647896.1"/>
    </source>
</evidence>
<evidence type="ECO:0000256" key="15">
    <source>
        <dbReference type="SAM" id="Phobius"/>
    </source>
</evidence>
<name>A0ABR7EDQ7_9FIRM</name>
<feature type="transmembrane region" description="Helical" evidence="15">
    <location>
        <begin position="476"/>
        <end position="495"/>
    </location>
</feature>
<comment type="caution">
    <text evidence="18">The sequence shown here is derived from an EMBL/GenBank/DDBJ whole genome shotgun (WGS) entry which is preliminary data.</text>
</comment>
<organism evidence="18 19">
    <name type="scientific">Christensenella tenuis</name>
    <dbReference type="NCBI Taxonomy" id="2763033"/>
    <lineage>
        <taxon>Bacteria</taxon>
        <taxon>Bacillati</taxon>
        <taxon>Bacillota</taxon>
        <taxon>Clostridia</taxon>
        <taxon>Christensenellales</taxon>
        <taxon>Christensenellaceae</taxon>
        <taxon>Christensenella</taxon>
    </lineage>
</organism>
<protein>
    <recommendedName>
        <fullName evidence="3">histidine kinase</fullName>
        <ecNumber evidence="3">2.7.13.3</ecNumber>
    </recommendedName>
</protein>
<feature type="transmembrane region" description="Helical" evidence="15">
    <location>
        <begin position="12"/>
        <end position="34"/>
    </location>
</feature>
<keyword evidence="9 18" id="KW-0418">Kinase</keyword>
<keyword evidence="7 15" id="KW-0812">Transmembrane</keyword>
<keyword evidence="13 15" id="KW-0472">Membrane</keyword>
<evidence type="ECO:0000259" key="16">
    <source>
        <dbReference type="PROSITE" id="PS50109"/>
    </source>
</evidence>
<dbReference type="Pfam" id="PF02518">
    <property type="entry name" value="HATPase_c"/>
    <property type="match status" value="1"/>
</dbReference>
<dbReference type="InterPro" id="IPR003661">
    <property type="entry name" value="HisK_dim/P_dom"/>
</dbReference>
<evidence type="ECO:0000256" key="4">
    <source>
        <dbReference type="ARBA" id="ARBA00022475"/>
    </source>
</evidence>
<keyword evidence="12" id="KW-0902">Two-component regulatory system</keyword>
<comment type="subcellular location">
    <subcellularLocation>
        <location evidence="2">Cell membrane</location>
        <topology evidence="2">Multi-pass membrane protein</topology>
    </subcellularLocation>
</comment>
<dbReference type="EC" id="2.7.13.3" evidence="3"/>
<feature type="transmembrane region" description="Helical" evidence="15">
    <location>
        <begin position="356"/>
        <end position="376"/>
    </location>
</feature>
<evidence type="ECO:0000256" key="2">
    <source>
        <dbReference type="ARBA" id="ARBA00004651"/>
    </source>
</evidence>
<feature type="transmembrane region" description="Helical" evidence="15">
    <location>
        <begin position="388"/>
        <end position="409"/>
    </location>
</feature>
<keyword evidence="4" id="KW-1003">Cell membrane</keyword>